<comment type="caution">
    <text evidence="1">The sequence shown here is derived from an EMBL/GenBank/DDBJ whole genome shotgun (WGS) entry which is preliminary data.</text>
</comment>
<gene>
    <name evidence="1" type="ORF">EVAR_27062_1</name>
</gene>
<evidence type="ECO:0000313" key="2">
    <source>
        <dbReference type="Proteomes" id="UP000299102"/>
    </source>
</evidence>
<organism evidence="1 2">
    <name type="scientific">Eumeta variegata</name>
    <name type="common">Bagworm moth</name>
    <name type="synonym">Eumeta japonica</name>
    <dbReference type="NCBI Taxonomy" id="151549"/>
    <lineage>
        <taxon>Eukaryota</taxon>
        <taxon>Metazoa</taxon>
        <taxon>Ecdysozoa</taxon>
        <taxon>Arthropoda</taxon>
        <taxon>Hexapoda</taxon>
        <taxon>Insecta</taxon>
        <taxon>Pterygota</taxon>
        <taxon>Neoptera</taxon>
        <taxon>Endopterygota</taxon>
        <taxon>Lepidoptera</taxon>
        <taxon>Glossata</taxon>
        <taxon>Ditrysia</taxon>
        <taxon>Tineoidea</taxon>
        <taxon>Psychidae</taxon>
        <taxon>Oiketicinae</taxon>
        <taxon>Eumeta</taxon>
    </lineage>
</organism>
<reference evidence="1 2" key="1">
    <citation type="journal article" date="2019" name="Commun. Biol.">
        <title>The bagworm genome reveals a unique fibroin gene that provides high tensile strength.</title>
        <authorList>
            <person name="Kono N."/>
            <person name="Nakamura H."/>
            <person name="Ohtoshi R."/>
            <person name="Tomita M."/>
            <person name="Numata K."/>
            <person name="Arakawa K."/>
        </authorList>
    </citation>
    <scope>NUCLEOTIDE SEQUENCE [LARGE SCALE GENOMIC DNA]</scope>
</reference>
<evidence type="ECO:0000313" key="1">
    <source>
        <dbReference type="EMBL" id="GBP90074.1"/>
    </source>
</evidence>
<proteinExistence type="predicted"/>
<keyword evidence="2" id="KW-1185">Reference proteome</keyword>
<accession>A0A4C1ZSD4</accession>
<dbReference type="Proteomes" id="UP000299102">
    <property type="component" value="Unassembled WGS sequence"/>
</dbReference>
<dbReference type="AlphaFoldDB" id="A0A4C1ZSD4"/>
<sequence>MMLLMRFINSDEENGSYMLCKNIELAKRVHRTWASPPQTRLASRPAPQPRLRYKDLSAVRAARLASHGHLAIKVDNPIFKESMDTARTIQDRNDSEHVRIVGPSNFAPRYPTYAAVQPPPLPR</sequence>
<protein>
    <submittedName>
        <fullName evidence="1">Uncharacterized protein</fullName>
    </submittedName>
</protein>
<dbReference type="OrthoDB" id="2333384at2759"/>
<name>A0A4C1ZSD4_EUMVA</name>
<dbReference type="EMBL" id="BGZK01002054">
    <property type="protein sequence ID" value="GBP90074.1"/>
    <property type="molecule type" value="Genomic_DNA"/>
</dbReference>